<keyword evidence="2" id="KW-1185">Reference proteome</keyword>
<dbReference type="Proteomes" id="UP000005426">
    <property type="component" value="Unassembled WGS sequence"/>
</dbReference>
<gene>
    <name evidence="1" type="ORF">TRIATDRAFT_256951</name>
</gene>
<accession>G9NX90</accession>
<dbReference type="AlphaFoldDB" id="G9NX90"/>
<sequence length="57" mass="6248">MALGFALYTITPLFRHNGESLVCVGWISRRSTLHHTVGFRLLLPSLLGHALSTNGSQ</sequence>
<dbReference type="HOGENOM" id="CLU_2996766_0_0_1"/>
<organism evidence="1 2">
    <name type="scientific">Hypocrea atroviridis (strain ATCC 20476 / IMI 206040)</name>
    <name type="common">Trichoderma atroviride</name>
    <dbReference type="NCBI Taxonomy" id="452589"/>
    <lineage>
        <taxon>Eukaryota</taxon>
        <taxon>Fungi</taxon>
        <taxon>Dikarya</taxon>
        <taxon>Ascomycota</taxon>
        <taxon>Pezizomycotina</taxon>
        <taxon>Sordariomycetes</taxon>
        <taxon>Hypocreomycetidae</taxon>
        <taxon>Hypocreales</taxon>
        <taxon>Hypocreaceae</taxon>
        <taxon>Trichoderma</taxon>
    </lineage>
</organism>
<proteinExistence type="predicted"/>
<name>G9NX90_HYPAI</name>
<protein>
    <submittedName>
        <fullName evidence="1">Uncharacterized protein</fullName>
    </submittedName>
</protein>
<comment type="caution">
    <text evidence="1">The sequence shown here is derived from an EMBL/GenBank/DDBJ whole genome shotgun (WGS) entry which is preliminary data.</text>
</comment>
<evidence type="ECO:0000313" key="1">
    <source>
        <dbReference type="EMBL" id="EHK44701.1"/>
    </source>
</evidence>
<evidence type="ECO:0000313" key="2">
    <source>
        <dbReference type="Proteomes" id="UP000005426"/>
    </source>
</evidence>
<dbReference type="EMBL" id="ABDG02000024">
    <property type="protein sequence ID" value="EHK44701.1"/>
    <property type="molecule type" value="Genomic_DNA"/>
</dbReference>
<reference evidence="1 2" key="1">
    <citation type="journal article" date="2011" name="Genome Biol.">
        <title>Comparative genome sequence analysis underscores mycoparasitism as the ancestral life style of Trichoderma.</title>
        <authorList>
            <person name="Kubicek C.P."/>
            <person name="Herrera-Estrella A."/>
            <person name="Seidl-Seiboth V."/>
            <person name="Martinez D.A."/>
            <person name="Druzhinina I.S."/>
            <person name="Thon M."/>
            <person name="Zeilinger S."/>
            <person name="Casas-Flores S."/>
            <person name="Horwitz B.A."/>
            <person name="Mukherjee P.K."/>
            <person name="Mukherjee M."/>
            <person name="Kredics L."/>
            <person name="Alcaraz L.D."/>
            <person name="Aerts A."/>
            <person name="Antal Z."/>
            <person name="Atanasova L."/>
            <person name="Cervantes-Badillo M.G."/>
            <person name="Challacombe J."/>
            <person name="Chertkov O."/>
            <person name="McCluskey K."/>
            <person name="Coulpier F."/>
            <person name="Deshpande N."/>
            <person name="von Doehren H."/>
            <person name="Ebbole D.J."/>
            <person name="Esquivel-Naranjo E.U."/>
            <person name="Fekete E."/>
            <person name="Flipphi M."/>
            <person name="Glaser F."/>
            <person name="Gomez-Rodriguez E.Y."/>
            <person name="Gruber S."/>
            <person name="Han C."/>
            <person name="Henrissat B."/>
            <person name="Hermosa R."/>
            <person name="Hernandez-Onate M."/>
            <person name="Karaffa L."/>
            <person name="Kosti I."/>
            <person name="Le Crom S."/>
            <person name="Lindquist E."/>
            <person name="Lucas S."/>
            <person name="Luebeck M."/>
            <person name="Luebeck P.S."/>
            <person name="Margeot A."/>
            <person name="Metz B."/>
            <person name="Misra M."/>
            <person name="Nevalainen H."/>
            <person name="Omann M."/>
            <person name="Packer N."/>
            <person name="Perrone G."/>
            <person name="Uresti-Rivera E.E."/>
            <person name="Salamov A."/>
            <person name="Schmoll M."/>
            <person name="Seiboth B."/>
            <person name="Shapiro H."/>
            <person name="Sukno S."/>
            <person name="Tamayo-Ramos J.A."/>
            <person name="Tisch D."/>
            <person name="Wiest A."/>
            <person name="Wilkinson H.H."/>
            <person name="Zhang M."/>
            <person name="Coutinho P.M."/>
            <person name="Kenerley C.M."/>
            <person name="Monte E."/>
            <person name="Baker S.E."/>
            <person name="Grigoriev I.V."/>
        </authorList>
    </citation>
    <scope>NUCLEOTIDE SEQUENCE [LARGE SCALE GENOMIC DNA]</scope>
    <source>
        <strain evidence="2">ATCC 20476 / IMI 206040</strain>
    </source>
</reference>